<keyword evidence="1" id="KW-0472">Membrane</keyword>
<keyword evidence="3" id="KW-1185">Reference proteome</keyword>
<dbReference type="RefSeq" id="WP_089412565.1">
    <property type="nucleotide sequence ID" value="NZ_FZQA01000004.1"/>
</dbReference>
<dbReference type="AlphaFoldDB" id="A0A239PV66"/>
<dbReference type="Proteomes" id="UP000198346">
    <property type="component" value="Unassembled WGS sequence"/>
</dbReference>
<dbReference type="EMBL" id="FZQA01000004">
    <property type="protein sequence ID" value="SNT74194.1"/>
    <property type="molecule type" value="Genomic_DNA"/>
</dbReference>
<evidence type="ECO:0000313" key="3">
    <source>
        <dbReference type="Proteomes" id="UP000198346"/>
    </source>
</evidence>
<evidence type="ECO:0000256" key="1">
    <source>
        <dbReference type="SAM" id="Phobius"/>
    </source>
</evidence>
<organism evidence="2 3">
    <name type="scientific">Amphiplicatus metriothermophilus</name>
    <dbReference type="NCBI Taxonomy" id="1519374"/>
    <lineage>
        <taxon>Bacteria</taxon>
        <taxon>Pseudomonadati</taxon>
        <taxon>Pseudomonadota</taxon>
        <taxon>Alphaproteobacteria</taxon>
        <taxon>Parvularculales</taxon>
        <taxon>Parvularculaceae</taxon>
        <taxon>Amphiplicatus</taxon>
    </lineage>
</organism>
<feature type="transmembrane region" description="Helical" evidence="1">
    <location>
        <begin position="12"/>
        <end position="33"/>
    </location>
</feature>
<protein>
    <submittedName>
        <fullName evidence="2">Uncharacterized protein</fullName>
    </submittedName>
</protein>
<evidence type="ECO:0000313" key="2">
    <source>
        <dbReference type="EMBL" id="SNT74194.1"/>
    </source>
</evidence>
<keyword evidence="1" id="KW-1133">Transmembrane helix</keyword>
<sequence>MNAGDQKRKEAVRALMNIALIEGMALFLVVALYLATGGLAYLVGGVVAASLVFAPLFARWLKAHGAAFRNPDGARETDYTKAP</sequence>
<gene>
    <name evidence="2" type="ORF">SAMN06297382_2103</name>
</gene>
<reference evidence="2 3" key="1">
    <citation type="submission" date="2017-07" db="EMBL/GenBank/DDBJ databases">
        <authorList>
            <person name="Sun Z.S."/>
            <person name="Albrecht U."/>
            <person name="Echele G."/>
            <person name="Lee C.C."/>
        </authorList>
    </citation>
    <scope>NUCLEOTIDE SEQUENCE [LARGE SCALE GENOMIC DNA]</scope>
    <source>
        <strain evidence="2 3">CGMCC 1.12710</strain>
    </source>
</reference>
<keyword evidence="1" id="KW-0812">Transmembrane</keyword>
<feature type="transmembrane region" description="Helical" evidence="1">
    <location>
        <begin position="39"/>
        <end position="61"/>
    </location>
</feature>
<accession>A0A239PV66</accession>
<proteinExistence type="predicted"/>
<name>A0A239PV66_9PROT</name>